<dbReference type="InterPro" id="IPR000608">
    <property type="entry name" value="UBC"/>
</dbReference>
<dbReference type="EnsemblMetazoa" id="XM_028299939.2">
    <property type="protein sequence ID" value="XP_028155740.1"/>
    <property type="gene ID" value="LOC114349532"/>
</dbReference>
<name>A0A6P7HJI2_DIAVI</name>
<gene>
    <name evidence="4" type="primary">LOC114349532</name>
</gene>
<feature type="domain" description="UBC core" evidence="1">
    <location>
        <begin position="46"/>
        <end position="196"/>
    </location>
</feature>
<evidence type="ECO:0000259" key="1">
    <source>
        <dbReference type="PROSITE" id="PS50127"/>
    </source>
</evidence>
<dbReference type="InParanoid" id="A0A6P7HJI2"/>
<dbReference type="GeneID" id="114349532"/>
<dbReference type="Proteomes" id="UP001652700">
    <property type="component" value="Unplaced"/>
</dbReference>
<evidence type="ECO:0000313" key="4">
    <source>
        <dbReference type="RefSeq" id="XP_028155740.1"/>
    </source>
</evidence>
<sequence length="265" mass="30818">MHASHSKDGNFQRQGSTRRVIPSEPISYPLGDKQNEDVQKLYKLYKQEYVILAEYKMVQNENIPGVYVIPSRESSLVWFGVIFVRSGCYEEGIFRFTIFLDEEFPDSGHPKVIFHTKIFHPVIDADSGELNLLKAFPQWSKLEEHIWQVVKYIQWIFLDMDRSIEHAVNTEAAEMYRNNLQEFKEKAAELVKESKSHLFDEPAVDDKHYITFEPYDPEVHDKVKATMINNQVQEQTTKLGLSWVLPGSKKPLTRPPTPTPTECEL</sequence>
<dbReference type="InterPro" id="IPR050113">
    <property type="entry name" value="Ub_conjugating_enzyme"/>
</dbReference>
<dbReference type="Pfam" id="PF00179">
    <property type="entry name" value="UQ_con"/>
    <property type="match status" value="1"/>
</dbReference>
<dbReference type="InterPro" id="IPR016135">
    <property type="entry name" value="UBQ-conjugating_enzyme/RWD"/>
</dbReference>
<proteinExistence type="predicted"/>
<reference evidence="4" key="1">
    <citation type="submission" date="2025-04" db="UniProtKB">
        <authorList>
            <consortium name="RefSeq"/>
        </authorList>
    </citation>
    <scope>IDENTIFICATION</scope>
    <source>
        <tissue evidence="4">Whole insect</tissue>
    </source>
</reference>
<reference evidence="2" key="2">
    <citation type="submission" date="2025-05" db="UniProtKB">
        <authorList>
            <consortium name="EnsemblMetazoa"/>
        </authorList>
    </citation>
    <scope>IDENTIFICATION</scope>
</reference>
<evidence type="ECO:0000313" key="2">
    <source>
        <dbReference type="EnsemblMetazoa" id="XP_028155740.1"/>
    </source>
</evidence>
<evidence type="ECO:0000313" key="3">
    <source>
        <dbReference type="Proteomes" id="UP001652700"/>
    </source>
</evidence>
<dbReference type="Gene3D" id="3.10.110.10">
    <property type="entry name" value="Ubiquitin Conjugating Enzyme"/>
    <property type="match status" value="1"/>
</dbReference>
<dbReference type="OrthoDB" id="5596422at2759"/>
<dbReference type="AlphaFoldDB" id="A0A6P7HJI2"/>
<dbReference type="PANTHER" id="PTHR24067">
    <property type="entry name" value="UBIQUITIN-CONJUGATING ENZYME E2"/>
    <property type="match status" value="1"/>
</dbReference>
<dbReference type="RefSeq" id="XP_028155740.1">
    <property type="nucleotide sequence ID" value="XM_028299939.1"/>
</dbReference>
<dbReference type="PROSITE" id="PS50127">
    <property type="entry name" value="UBC_2"/>
    <property type="match status" value="1"/>
</dbReference>
<dbReference type="FunCoup" id="A0A6P7HJI2">
    <property type="interactions" value="951"/>
</dbReference>
<organism evidence="4">
    <name type="scientific">Diabrotica virgifera virgifera</name>
    <name type="common">western corn rootworm</name>
    <dbReference type="NCBI Taxonomy" id="50390"/>
    <lineage>
        <taxon>Eukaryota</taxon>
        <taxon>Metazoa</taxon>
        <taxon>Ecdysozoa</taxon>
        <taxon>Arthropoda</taxon>
        <taxon>Hexapoda</taxon>
        <taxon>Insecta</taxon>
        <taxon>Pterygota</taxon>
        <taxon>Neoptera</taxon>
        <taxon>Endopterygota</taxon>
        <taxon>Coleoptera</taxon>
        <taxon>Polyphaga</taxon>
        <taxon>Cucujiformia</taxon>
        <taxon>Chrysomeloidea</taxon>
        <taxon>Chrysomelidae</taxon>
        <taxon>Galerucinae</taxon>
        <taxon>Diabroticina</taxon>
        <taxon>Diabroticites</taxon>
        <taxon>Diabrotica</taxon>
    </lineage>
</organism>
<protein>
    <submittedName>
        <fullName evidence="4">Protein crossbronx homolog</fullName>
    </submittedName>
</protein>
<dbReference type="KEGG" id="dvv:114349532"/>
<keyword evidence="3" id="KW-1185">Reference proteome</keyword>
<dbReference type="CDD" id="cd23814">
    <property type="entry name" value="UEV_AKTIP"/>
    <property type="match status" value="1"/>
</dbReference>
<dbReference type="SUPFAM" id="SSF54495">
    <property type="entry name" value="UBC-like"/>
    <property type="match status" value="1"/>
</dbReference>
<accession>A0A6P7HJI2</accession>
<dbReference type="SMART" id="SM00212">
    <property type="entry name" value="UBCc"/>
    <property type="match status" value="1"/>
</dbReference>